<dbReference type="EC" id="1.5.1.2" evidence="4"/>
<dbReference type="GO" id="GO:0005737">
    <property type="term" value="C:cytoplasm"/>
    <property type="evidence" value="ECO:0007669"/>
    <property type="project" value="UniProtKB-SubCell"/>
</dbReference>
<dbReference type="Gene3D" id="1.10.3730.10">
    <property type="entry name" value="ProC C-terminal domain-like"/>
    <property type="match status" value="1"/>
</dbReference>
<evidence type="ECO:0000256" key="1">
    <source>
        <dbReference type="ARBA" id="ARBA00004496"/>
    </source>
</evidence>
<dbReference type="InterPro" id="IPR036291">
    <property type="entry name" value="NAD(P)-bd_dom_sf"/>
</dbReference>
<dbReference type="InterPro" id="IPR000304">
    <property type="entry name" value="Pyrroline-COOH_reductase"/>
</dbReference>
<keyword evidence="8" id="KW-0641">Proline biosynthesis</keyword>
<feature type="binding site" evidence="17">
    <location>
        <position position="94"/>
    </location>
    <ligand>
        <name>NADPH</name>
        <dbReference type="ChEBI" id="CHEBI:57783"/>
    </ligand>
</feature>
<comment type="similarity">
    <text evidence="3">Belongs to the pyrroline-5-carboxylate reductase family.</text>
</comment>
<reference evidence="20 21" key="1">
    <citation type="journal article" date="2024" name="BMC Genomics">
        <title>Genome assembly of redclaw crayfish (Cherax quadricarinatus) provides insights into its immune adaptation and hypoxia tolerance.</title>
        <authorList>
            <person name="Liu Z."/>
            <person name="Zheng J."/>
            <person name="Li H."/>
            <person name="Fang K."/>
            <person name="Wang S."/>
            <person name="He J."/>
            <person name="Zhou D."/>
            <person name="Weng S."/>
            <person name="Chi M."/>
            <person name="Gu Z."/>
            <person name="He J."/>
            <person name="Li F."/>
            <person name="Wang M."/>
        </authorList>
    </citation>
    <scope>NUCLEOTIDE SEQUENCE [LARGE SCALE GENOMIC DNA]</scope>
    <source>
        <strain evidence="20">ZL_2023a</strain>
    </source>
</reference>
<keyword evidence="21" id="KW-1185">Reference proteome</keyword>
<evidence type="ECO:0000256" key="4">
    <source>
        <dbReference type="ARBA" id="ARBA00012855"/>
    </source>
</evidence>
<dbReference type="SUPFAM" id="SSF51735">
    <property type="entry name" value="NAD(P)-binding Rossmann-fold domains"/>
    <property type="match status" value="1"/>
</dbReference>
<dbReference type="GO" id="GO:0004735">
    <property type="term" value="F:pyrroline-5-carboxylate reductase activity"/>
    <property type="evidence" value="ECO:0007669"/>
    <property type="project" value="UniProtKB-EC"/>
</dbReference>
<evidence type="ECO:0000256" key="15">
    <source>
        <dbReference type="ARBA" id="ARBA00050547"/>
    </source>
</evidence>
<dbReference type="PANTHER" id="PTHR11645:SF0">
    <property type="entry name" value="PYRROLINE-5-CARBOXYLATE REDUCTASE 3"/>
    <property type="match status" value="1"/>
</dbReference>
<evidence type="ECO:0000256" key="13">
    <source>
        <dbReference type="ARBA" id="ARBA00042532"/>
    </source>
</evidence>
<gene>
    <name evidence="20" type="ORF">OTU49_004199</name>
</gene>
<comment type="subunit">
    <text evidence="11">Homodecamer; composed of 5 homodimers.</text>
</comment>
<keyword evidence="10" id="KW-0560">Oxidoreductase</keyword>
<protein>
    <recommendedName>
        <fullName evidence="5">Pyrroline-5-carboxylate reductase</fullName>
        <ecNumber evidence="4">1.5.1.2</ecNumber>
    </recommendedName>
    <alternativeName>
        <fullName evidence="12">Pyrroline-5-carboxylate reductase 3</fullName>
    </alternativeName>
    <alternativeName>
        <fullName evidence="13">Pyrroline-5-carboxylate reductase-like protein</fullName>
    </alternativeName>
</protein>
<dbReference type="InterPro" id="IPR028939">
    <property type="entry name" value="P5C_Rdtase_cat_N"/>
</dbReference>
<sequence>MVLNKHQTQLKQTENVPAEGTVTDTGTVFSDSVHESILIPANVGFVGCGNMAQALLHSFIKKELVNPSCVIASAPSDRNLSKLRTWGVKTTNDNNKVIKQCDVIFLCVKPHLLRKMINELNTLEADHSPLFVSIVSGYDLNTLEEMLSVLVHAPRVVRTMPNTPSMVGQGCCLYTLGTHTSPADSVAMNSILSSVGFCAEIPEYQMDAACGLAGSGPAYIYAAIEALADGGVKMGLPRQLAQTLAAQTVKGAATMVLEHGKHPAQLKDEVCSPGGTTIAAMHSLEKNGFRNALISAVEAAALRSIELGSDK</sequence>
<dbReference type="AlphaFoldDB" id="A0AAW0XI17"/>
<name>A0AAW0XI17_CHEQU</name>
<keyword evidence="6" id="KW-0963">Cytoplasm</keyword>
<dbReference type="InterPro" id="IPR029036">
    <property type="entry name" value="P5CR_dimer"/>
</dbReference>
<evidence type="ECO:0000256" key="3">
    <source>
        <dbReference type="ARBA" id="ARBA00005525"/>
    </source>
</evidence>
<evidence type="ECO:0000256" key="12">
    <source>
        <dbReference type="ARBA" id="ARBA00039786"/>
    </source>
</evidence>
<proteinExistence type="inferred from homology"/>
<dbReference type="Pfam" id="PF14748">
    <property type="entry name" value="P5CR_dimer"/>
    <property type="match status" value="1"/>
</dbReference>
<dbReference type="EMBL" id="JARKIK010000041">
    <property type="protein sequence ID" value="KAK8737699.1"/>
    <property type="molecule type" value="Genomic_DNA"/>
</dbReference>
<dbReference type="Proteomes" id="UP001445076">
    <property type="component" value="Unassembled WGS sequence"/>
</dbReference>
<feature type="domain" description="Pyrroline-5-carboxylate reductase catalytic N-terminal" evidence="18">
    <location>
        <begin position="43"/>
        <end position="135"/>
    </location>
</feature>
<comment type="subcellular location">
    <subcellularLocation>
        <location evidence="1">Cytoplasm</location>
    </subcellularLocation>
</comment>
<dbReference type="PANTHER" id="PTHR11645">
    <property type="entry name" value="PYRROLINE-5-CARBOXYLATE REDUCTASE"/>
    <property type="match status" value="1"/>
</dbReference>
<accession>A0AAW0XI17</accession>
<feature type="domain" description="Pyrroline-5-carboxylate reductase dimerisation" evidence="19">
    <location>
        <begin position="203"/>
        <end position="307"/>
    </location>
</feature>
<organism evidence="20 21">
    <name type="scientific">Cherax quadricarinatus</name>
    <name type="common">Australian red claw crayfish</name>
    <dbReference type="NCBI Taxonomy" id="27406"/>
    <lineage>
        <taxon>Eukaryota</taxon>
        <taxon>Metazoa</taxon>
        <taxon>Ecdysozoa</taxon>
        <taxon>Arthropoda</taxon>
        <taxon>Crustacea</taxon>
        <taxon>Multicrustacea</taxon>
        <taxon>Malacostraca</taxon>
        <taxon>Eumalacostraca</taxon>
        <taxon>Eucarida</taxon>
        <taxon>Decapoda</taxon>
        <taxon>Pleocyemata</taxon>
        <taxon>Astacidea</taxon>
        <taxon>Parastacoidea</taxon>
        <taxon>Parastacidae</taxon>
        <taxon>Cherax</taxon>
    </lineage>
</organism>
<dbReference type="FunFam" id="1.10.3730.10:FF:000001">
    <property type="entry name" value="Pyrroline-5-carboxylate reductase"/>
    <property type="match status" value="1"/>
</dbReference>
<evidence type="ECO:0000256" key="5">
    <source>
        <dbReference type="ARBA" id="ARBA00021413"/>
    </source>
</evidence>
<keyword evidence="9 17" id="KW-0521">NADP</keyword>
<dbReference type="FunFam" id="3.40.50.720:FF:000190">
    <property type="entry name" value="Pyrroline-5-carboxylate reductase"/>
    <property type="match status" value="1"/>
</dbReference>
<dbReference type="InterPro" id="IPR008927">
    <property type="entry name" value="6-PGluconate_DH-like_C_sf"/>
</dbReference>
<evidence type="ECO:0000256" key="17">
    <source>
        <dbReference type="PIRSR" id="PIRSR000193-1"/>
    </source>
</evidence>
<evidence type="ECO:0000313" key="20">
    <source>
        <dbReference type="EMBL" id="KAK8737699.1"/>
    </source>
</evidence>
<evidence type="ECO:0000259" key="18">
    <source>
        <dbReference type="Pfam" id="PF03807"/>
    </source>
</evidence>
<dbReference type="SUPFAM" id="SSF48179">
    <property type="entry name" value="6-phosphogluconate dehydrogenase C-terminal domain-like"/>
    <property type="match status" value="1"/>
</dbReference>
<dbReference type="GO" id="GO:0055129">
    <property type="term" value="P:L-proline biosynthetic process"/>
    <property type="evidence" value="ECO:0007669"/>
    <property type="project" value="TreeGrafter"/>
</dbReference>
<dbReference type="NCBIfam" id="TIGR00112">
    <property type="entry name" value="proC"/>
    <property type="match status" value="1"/>
</dbReference>
<evidence type="ECO:0000256" key="8">
    <source>
        <dbReference type="ARBA" id="ARBA00022650"/>
    </source>
</evidence>
<evidence type="ECO:0000256" key="10">
    <source>
        <dbReference type="ARBA" id="ARBA00023002"/>
    </source>
</evidence>
<dbReference type="Pfam" id="PF03807">
    <property type="entry name" value="F420_oxidored"/>
    <property type="match status" value="1"/>
</dbReference>
<comment type="catalytic activity">
    <reaction evidence="16">
        <text>L-proline + NADP(+) = (S)-1-pyrroline-5-carboxylate + NADPH + 2 H(+)</text>
        <dbReference type="Rhea" id="RHEA:14109"/>
        <dbReference type="ChEBI" id="CHEBI:15378"/>
        <dbReference type="ChEBI" id="CHEBI:17388"/>
        <dbReference type="ChEBI" id="CHEBI:57783"/>
        <dbReference type="ChEBI" id="CHEBI:58349"/>
        <dbReference type="ChEBI" id="CHEBI:60039"/>
        <dbReference type="EC" id="1.5.1.2"/>
    </reaction>
</comment>
<comment type="pathway">
    <text evidence="2">Amino-acid biosynthesis; L-proline biosynthesis; L-proline from L-glutamate 5-semialdehyde: step 1/1.</text>
</comment>
<keyword evidence="7" id="KW-0028">Amino-acid biosynthesis</keyword>
<evidence type="ECO:0000256" key="2">
    <source>
        <dbReference type="ARBA" id="ARBA00005205"/>
    </source>
</evidence>
<evidence type="ECO:0000313" key="21">
    <source>
        <dbReference type="Proteomes" id="UP001445076"/>
    </source>
</evidence>
<evidence type="ECO:0000256" key="6">
    <source>
        <dbReference type="ARBA" id="ARBA00022490"/>
    </source>
</evidence>
<dbReference type="Gene3D" id="3.40.50.720">
    <property type="entry name" value="NAD(P)-binding Rossmann-like Domain"/>
    <property type="match status" value="1"/>
</dbReference>
<evidence type="ECO:0000256" key="16">
    <source>
        <dbReference type="ARBA" id="ARBA00052690"/>
    </source>
</evidence>
<evidence type="ECO:0000256" key="9">
    <source>
        <dbReference type="ARBA" id="ARBA00022857"/>
    </source>
</evidence>
<evidence type="ECO:0000256" key="7">
    <source>
        <dbReference type="ARBA" id="ARBA00022605"/>
    </source>
</evidence>
<evidence type="ECO:0000259" key="19">
    <source>
        <dbReference type="Pfam" id="PF14748"/>
    </source>
</evidence>
<comment type="caution">
    <text evidence="20">The sequence shown here is derived from an EMBL/GenBank/DDBJ whole genome shotgun (WGS) entry which is preliminary data.</text>
</comment>
<evidence type="ECO:0000256" key="14">
    <source>
        <dbReference type="ARBA" id="ARBA00049975"/>
    </source>
</evidence>
<dbReference type="HAMAP" id="MF_01925">
    <property type="entry name" value="P5C_reductase"/>
    <property type="match status" value="1"/>
</dbReference>
<evidence type="ECO:0000256" key="11">
    <source>
        <dbReference type="ARBA" id="ARBA00038523"/>
    </source>
</evidence>
<comment type="catalytic activity">
    <reaction evidence="15">
        <text>L-proline + NAD(+) = (S)-1-pyrroline-5-carboxylate + NADH + 2 H(+)</text>
        <dbReference type="Rhea" id="RHEA:14105"/>
        <dbReference type="ChEBI" id="CHEBI:15378"/>
        <dbReference type="ChEBI" id="CHEBI:17388"/>
        <dbReference type="ChEBI" id="CHEBI:57540"/>
        <dbReference type="ChEBI" id="CHEBI:57945"/>
        <dbReference type="ChEBI" id="CHEBI:60039"/>
        <dbReference type="EC" id="1.5.1.2"/>
    </reaction>
</comment>
<dbReference type="PIRSF" id="PIRSF000193">
    <property type="entry name" value="Pyrrol-5-carb_rd"/>
    <property type="match status" value="1"/>
</dbReference>
<comment type="function">
    <text evidence="14">Oxidoreductase that catalyzes the last step in proline biosynthesis, which corresponds to the reduction of pyrroline-5-carboxylate (P5C) to L-proline using NAD(P)H. Proline is synthesized from either glutamate or ornithine; both are converted to P5C, and then to proline via pyrroline-5-carboxylate reductases (PYCRs). PYCR3 is exclusively linked to the biosynthesis of proline from ornithine.</text>
</comment>